<dbReference type="EMBL" id="CP108021">
    <property type="protein sequence ID" value="WUM19963.1"/>
    <property type="molecule type" value="Genomic_DNA"/>
</dbReference>
<evidence type="ECO:0000313" key="2">
    <source>
        <dbReference type="Proteomes" id="UP001432128"/>
    </source>
</evidence>
<dbReference type="InterPro" id="IPR009963">
    <property type="entry name" value="DUF1490"/>
</dbReference>
<accession>A0AAU4K1W0</accession>
<gene>
    <name evidence="1" type="ORF">OG579_20100</name>
</gene>
<organism evidence="1 2">
    <name type="scientific">Williamsia herbipolensis</name>
    <dbReference type="NCBI Taxonomy" id="1603258"/>
    <lineage>
        <taxon>Bacteria</taxon>
        <taxon>Bacillati</taxon>
        <taxon>Actinomycetota</taxon>
        <taxon>Actinomycetes</taxon>
        <taxon>Mycobacteriales</taxon>
        <taxon>Nocardiaceae</taxon>
        <taxon>Williamsia</taxon>
    </lineage>
</organism>
<proteinExistence type="predicted"/>
<sequence length="94" mass="9499">MPLHGLLGKAATTVVTGAVGAAAYDLARTAYAKSSPRDTAVVLTSWGLRGTRRAEAAAENARLAVADVVAEAKGRIGEEVTPPGAADAGHAHEH</sequence>
<evidence type="ECO:0000313" key="1">
    <source>
        <dbReference type="EMBL" id="WUM19963.1"/>
    </source>
</evidence>
<dbReference type="KEGG" id="whr:OG579_20100"/>
<dbReference type="Pfam" id="PF07371">
    <property type="entry name" value="DUF1490"/>
    <property type="match status" value="1"/>
</dbReference>
<dbReference type="AlphaFoldDB" id="A0AAU4K1W0"/>
<dbReference type="RefSeq" id="WP_328857390.1">
    <property type="nucleotide sequence ID" value="NZ_CP108021.1"/>
</dbReference>
<dbReference type="Proteomes" id="UP001432128">
    <property type="component" value="Chromosome"/>
</dbReference>
<keyword evidence="2" id="KW-1185">Reference proteome</keyword>
<protein>
    <submittedName>
        <fullName evidence="1">DUF1490 family protein</fullName>
    </submittedName>
</protein>
<reference evidence="1 2" key="1">
    <citation type="submission" date="2022-10" db="EMBL/GenBank/DDBJ databases">
        <title>The complete genomes of actinobacterial strains from the NBC collection.</title>
        <authorList>
            <person name="Joergensen T.S."/>
            <person name="Alvarez Arevalo M."/>
            <person name="Sterndorff E.B."/>
            <person name="Faurdal D."/>
            <person name="Vuksanovic O."/>
            <person name="Mourched A.-S."/>
            <person name="Charusanti P."/>
            <person name="Shaw S."/>
            <person name="Blin K."/>
            <person name="Weber T."/>
        </authorList>
    </citation>
    <scope>NUCLEOTIDE SEQUENCE [LARGE SCALE GENOMIC DNA]</scope>
    <source>
        <strain evidence="1 2">NBC_00319</strain>
    </source>
</reference>
<name>A0AAU4K1W0_9NOCA</name>